<evidence type="ECO:0000256" key="3">
    <source>
        <dbReference type="SAM" id="MobiDB-lite"/>
    </source>
</evidence>
<dbReference type="PANTHER" id="PTHR12532:SF0">
    <property type="entry name" value="TRANSLATIONAL ACTIVATOR OF CYTOCHROME C OXIDASE 1"/>
    <property type="match status" value="1"/>
</dbReference>
<proteinExistence type="predicted"/>
<reference evidence="6" key="1">
    <citation type="submission" date="2017-09" db="EMBL/GenBank/DDBJ databases">
        <title>Depth-based differentiation of microbial function through sediment-hosted aquifers and enrichment of novel symbionts in the deep terrestrial subsurface.</title>
        <authorList>
            <person name="Probst A.J."/>
            <person name="Ladd B."/>
            <person name="Jarett J.K."/>
            <person name="Geller-Mcgrath D.E."/>
            <person name="Sieber C.M.K."/>
            <person name="Emerson J.B."/>
            <person name="Anantharaman K."/>
            <person name="Thomas B.C."/>
            <person name="Malmstrom R."/>
            <person name="Stieglmeier M."/>
            <person name="Klingl A."/>
            <person name="Woyke T."/>
            <person name="Ryan C.M."/>
            <person name="Banfield J.F."/>
        </authorList>
    </citation>
    <scope>NUCLEOTIDE SEQUENCE [LARGE SCALE GENOMIC DNA]</scope>
</reference>
<keyword evidence="2" id="KW-0804">Transcription</keyword>
<dbReference type="Gene3D" id="1.10.10.200">
    <property type="match status" value="1"/>
</dbReference>
<dbReference type="EMBL" id="PETJ01000005">
    <property type="protein sequence ID" value="PIV65320.1"/>
    <property type="molecule type" value="Genomic_DNA"/>
</dbReference>
<feature type="non-terminal residue" evidence="5">
    <location>
        <position position="90"/>
    </location>
</feature>
<evidence type="ECO:0000313" key="6">
    <source>
        <dbReference type="Proteomes" id="UP000230766"/>
    </source>
</evidence>
<dbReference type="InterPro" id="IPR049083">
    <property type="entry name" value="TACO1_YebC_N"/>
</dbReference>
<feature type="domain" description="TACO1/YebC-like N-terminal" evidence="4">
    <location>
        <begin position="5"/>
        <end position="76"/>
    </location>
</feature>
<organism evidence="5 6">
    <name type="scientific">Candidatus Nealsonbacteria bacterium CG01_land_8_20_14_3_00_12</name>
    <dbReference type="NCBI Taxonomy" id="1974697"/>
    <lineage>
        <taxon>Bacteria</taxon>
        <taxon>Candidatus Nealsoniibacteriota</taxon>
    </lineage>
</organism>
<dbReference type="PANTHER" id="PTHR12532">
    <property type="entry name" value="TRANSLATIONAL ACTIVATOR OF CYTOCHROME C OXIDASE 1"/>
    <property type="match status" value="1"/>
</dbReference>
<evidence type="ECO:0000256" key="2">
    <source>
        <dbReference type="ARBA" id="ARBA00023163"/>
    </source>
</evidence>
<protein>
    <submittedName>
        <fullName evidence="5">YebC/PmpR family DNA-binding transcriptional regulator</fullName>
    </submittedName>
</protein>
<keyword evidence="5" id="KW-0238">DNA-binding</keyword>
<dbReference type="SUPFAM" id="SSF75625">
    <property type="entry name" value="YebC-like"/>
    <property type="match status" value="1"/>
</dbReference>
<evidence type="ECO:0000313" key="5">
    <source>
        <dbReference type="EMBL" id="PIV65320.1"/>
    </source>
</evidence>
<comment type="caution">
    <text evidence="5">The sequence shown here is derived from an EMBL/GenBank/DDBJ whole genome shotgun (WGS) entry which is preliminary data.</text>
</comment>
<accession>A0A2M7EC47</accession>
<keyword evidence="1" id="KW-0805">Transcription regulation</keyword>
<dbReference type="InterPro" id="IPR029072">
    <property type="entry name" value="YebC-like"/>
</dbReference>
<dbReference type="FunFam" id="1.10.10.200:FF:000002">
    <property type="entry name" value="Probable transcriptional regulatory protein CLM62_37755"/>
    <property type="match status" value="1"/>
</dbReference>
<dbReference type="GO" id="GO:0005737">
    <property type="term" value="C:cytoplasm"/>
    <property type="evidence" value="ECO:0007669"/>
    <property type="project" value="UniProtKB-ARBA"/>
</dbReference>
<feature type="compositionally biased region" description="Basic and acidic residues" evidence="3">
    <location>
        <begin position="10"/>
        <end position="21"/>
    </location>
</feature>
<dbReference type="Proteomes" id="UP000230766">
    <property type="component" value="Unassembled WGS sequence"/>
</dbReference>
<name>A0A2M7EC47_9BACT</name>
<dbReference type="GO" id="GO:0003677">
    <property type="term" value="F:DNA binding"/>
    <property type="evidence" value="ECO:0007669"/>
    <property type="project" value="UniProtKB-KW"/>
</dbReference>
<evidence type="ECO:0000259" key="4">
    <source>
        <dbReference type="Pfam" id="PF20772"/>
    </source>
</evidence>
<dbReference type="InterPro" id="IPR017856">
    <property type="entry name" value="Integrase-like_N"/>
</dbReference>
<dbReference type="InterPro" id="IPR002876">
    <property type="entry name" value="Transcrip_reg_TACO1-like"/>
</dbReference>
<dbReference type="AlphaFoldDB" id="A0A2M7EC47"/>
<sequence length="90" mass="10228">MSGHSHAKTIRREKNITDQKRGQMFSKMARVISVAVKERGPNPETNSKLKIALEQAKVFNMPKENIERAIKRASGEAEAEKLEEVLFEAY</sequence>
<evidence type="ECO:0000256" key="1">
    <source>
        <dbReference type="ARBA" id="ARBA00023015"/>
    </source>
</evidence>
<gene>
    <name evidence="5" type="ORF">COS09_00115</name>
</gene>
<dbReference type="Pfam" id="PF20772">
    <property type="entry name" value="TACO1_YebC_N"/>
    <property type="match status" value="1"/>
</dbReference>
<feature type="region of interest" description="Disordered" evidence="3">
    <location>
        <begin position="1"/>
        <end position="22"/>
    </location>
</feature>